<dbReference type="Pfam" id="PF18802">
    <property type="entry name" value="CxC1"/>
    <property type="match status" value="1"/>
</dbReference>
<name>A0A0L0UY65_9BASI</name>
<dbReference type="PANTHER" id="PTHR33096:SF1">
    <property type="entry name" value="CXC1-LIKE CYSTEINE CLUSTER ASSOCIATED WITH KDZ TRANSPOSASES DOMAIN-CONTAINING PROTEIN"/>
    <property type="match status" value="1"/>
</dbReference>
<dbReference type="STRING" id="1165861.A0A0L0UY65"/>
<organism evidence="2 3">
    <name type="scientific">Puccinia striiformis f. sp. tritici PST-78</name>
    <dbReference type="NCBI Taxonomy" id="1165861"/>
    <lineage>
        <taxon>Eukaryota</taxon>
        <taxon>Fungi</taxon>
        <taxon>Dikarya</taxon>
        <taxon>Basidiomycota</taxon>
        <taxon>Pucciniomycotina</taxon>
        <taxon>Pucciniomycetes</taxon>
        <taxon>Pucciniales</taxon>
        <taxon>Pucciniaceae</taxon>
        <taxon>Puccinia</taxon>
    </lineage>
</organism>
<dbReference type="PANTHER" id="PTHR33096">
    <property type="entry name" value="CXC2 DOMAIN-CONTAINING PROTEIN"/>
    <property type="match status" value="1"/>
</dbReference>
<feature type="domain" description="CxC1-like cysteine cluster associated with KDZ transposases" evidence="1">
    <location>
        <begin position="66"/>
        <end position="168"/>
    </location>
</feature>
<reference evidence="3" key="1">
    <citation type="submission" date="2014-03" db="EMBL/GenBank/DDBJ databases">
        <title>The Genome Sequence of Puccinia striiformis f. sp. tritici PST-78.</title>
        <authorList>
            <consortium name="The Broad Institute Genome Sequencing Platform"/>
            <person name="Cuomo C."/>
            <person name="Hulbert S."/>
            <person name="Chen X."/>
            <person name="Walker B."/>
            <person name="Young S.K."/>
            <person name="Zeng Q."/>
            <person name="Gargeya S."/>
            <person name="Fitzgerald M."/>
            <person name="Haas B."/>
            <person name="Abouelleil A."/>
            <person name="Alvarado L."/>
            <person name="Arachchi H.M."/>
            <person name="Berlin A.M."/>
            <person name="Chapman S.B."/>
            <person name="Goldberg J."/>
            <person name="Griggs A."/>
            <person name="Gujja S."/>
            <person name="Hansen M."/>
            <person name="Howarth C."/>
            <person name="Imamovic A."/>
            <person name="Larimer J."/>
            <person name="McCowan C."/>
            <person name="Montmayeur A."/>
            <person name="Murphy C."/>
            <person name="Neiman D."/>
            <person name="Pearson M."/>
            <person name="Priest M."/>
            <person name="Roberts A."/>
            <person name="Saif S."/>
            <person name="Shea T."/>
            <person name="Sisk P."/>
            <person name="Sykes S."/>
            <person name="Wortman J."/>
            <person name="Nusbaum C."/>
            <person name="Birren B."/>
        </authorList>
    </citation>
    <scope>NUCLEOTIDE SEQUENCE [LARGE SCALE GENOMIC DNA]</scope>
    <source>
        <strain evidence="3">race PST-78</strain>
    </source>
</reference>
<dbReference type="InterPro" id="IPR041320">
    <property type="entry name" value="CxC1"/>
</dbReference>
<protein>
    <recommendedName>
        <fullName evidence="1">CxC1-like cysteine cluster associated with KDZ transposases domain-containing protein</fullName>
    </recommendedName>
</protein>
<evidence type="ECO:0000313" key="2">
    <source>
        <dbReference type="EMBL" id="KNE91977.1"/>
    </source>
</evidence>
<comment type="caution">
    <text evidence="2">The sequence shown here is derived from an EMBL/GenBank/DDBJ whole genome shotgun (WGS) entry which is preliminary data.</text>
</comment>
<gene>
    <name evidence="2" type="ORF">PSTG_14646</name>
</gene>
<evidence type="ECO:0000259" key="1">
    <source>
        <dbReference type="Pfam" id="PF18802"/>
    </source>
</evidence>
<dbReference type="Proteomes" id="UP000054564">
    <property type="component" value="Unassembled WGS sequence"/>
</dbReference>
<sequence>MWDAFDDDDRQWVTYESTPAPQILSISQRIYDFNSSCQRAKVVDNWKKNLTQLHGVYMWLKVKTGNWTFDNTFESHEDQFCKCTSFKYRTIDVIDLMWQKRIRQRFCKCLTDVVRLLTLGFVGCSPVRPKTAFSVRLLQHHNLAWQWCSVATLPFTEYLSRWLEERSKRILNAEGTKRHELRKCSTASVNIFRVLLLKTSEVVTNTLRLTKTQILAPGLSVKDLLIICLDGNFQHRHNAKAGSAAPLTIPPIFLDPELVAVIQELIDNLAGADACADSHKAANNKRSESTWKGCDDTGLMGCCCCHDQVVLLANIHCSSEKRCLPLALIKELLNDLEATRPVGVLYDIRCSLKKFLDLRDYFAFPSKKDLIKFGTSVFHAYVHEWKCQVKFNPRYNIVPAIIAWPLSSIDVSSTIRKVGTVSFFGFGLVYLDNVSDDETTKRKKLTKLLEKELSLKKLWEVLATRDWVIQAELIERITKEIGETETTQRDLAKQLGSIYSSDATEFAMQRSKLLIWGAMRELYAKAVDIKGVHHPISESRTRGRWVGTTLK</sequence>
<dbReference type="EMBL" id="AJIL01000181">
    <property type="protein sequence ID" value="KNE91977.1"/>
    <property type="molecule type" value="Genomic_DNA"/>
</dbReference>
<dbReference type="InterPro" id="IPR040521">
    <property type="entry name" value="KDZ"/>
</dbReference>
<accession>A0A0L0UY65</accession>
<evidence type="ECO:0000313" key="3">
    <source>
        <dbReference type="Proteomes" id="UP000054564"/>
    </source>
</evidence>
<keyword evidence="3" id="KW-1185">Reference proteome</keyword>
<dbReference type="Pfam" id="PF18758">
    <property type="entry name" value="KDZ"/>
    <property type="match status" value="1"/>
</dbReference>
<dbReference type="AlphaFoldDB" id="A0A0L0UY65"/>
<proteinExistence type="predicted"/>